<proteinExistence type="predicted"/>
<reference evidence="1 2" key="2">
    <citation type="submission" date="2020-03" db="EMBL/GenBank/DDBJ databases">
        <title>Devosia chinhatensis sp. nov., isolated from a hexachlorocyclohexane (HCH) dump site in India.</title>
        <authorList>
            <person name="Kumar M."/>
            <person name="Lal R."/>
        </authorList>
    </citation>
    <scope>NUCLEOTIDE SEQUENCE [LARGE SCALE GENOMIC DNA]</scope>
    <source>
        <strain evidence="1 2">H239</strain>
    </source>
</reference>
<name>A0A6M1SYF5_9HYPH</name>
<evidence type="ECO:0000313" key="2">
    <source>
        <dbReference type="Proteomes" id="UP000474802"/>
    </source>
</evidence>
<protein>
    <recommendedName>
        <fullName evidence="3">Serine aminopeptidase S33 domain-containing protein</fullName>
    </recommendedName>
</protein>
<keyword evidence="2" id="KW-1185">Reference proteome</keyword>
<dbReference type="RefSeq" id="WP_164535590.1">
    <property type="nucleotide sequence ID" value="NZ_JAALFG010000006.1"/>
</dbReference>
<gene>
    <name evidence="1" type="ORF">G5575_18330</name>
</gene>
<dbReference type="InterPro" id="IPR029058">
    <property type="entry name" value="AB_hydrolase_fold"/>
</dbReference>
<dbReference type="SUPFAM" id="SSF53474">
    <property type="entry name" value="alpha/beta-Hydrolases"/>
    <property type="match status" value="1"/>
</dbReference>
<evidence type="ECO:0008006" key="3">
    <source>
        <dbReference type="Google" id="ProtNLM"/>
    </source>
</evidence>
<organism evidence="1 2">
    <name type="scientific">Devosia aurantiaca</name>
    <dbReference type="NCBI Taxonomy" id="2714858"/>
    <lineage>
        <taxon>Bacteria</taxon>
        <taxon>Pseudomonadati</taxon>
        <taxon>Pseudomonadota</taxon>
        <taxon>Alphaproteobacteria</taxon>
        <taxon>Hyphomicrobiales</taxon>
        <taxon>Devosiaceae</taxon>
        <taxon>Devosia</taxon>
    </lineage>
</organism>
<dbReference type="AlphaFoldDB" id="A0A6M1SYF5"/>
<reference evidence="1 2" key="1">
    <citation type="submission" date="2020-02" db="EMBL/GenBank/DDBJ databases">
        <authorList>
            <person name="Khan S.A."/>
            <person name="Jeon C.O."/>
            <person name="Chun B.H."/>
        </authorList>
    </citation>
    <scope>NUCLEOTIDE SEQUENCE [LARGE SCALE GENOMIC DNA]</scope>
    <source>
        <strain evidence="1 2">H239</strain>
    </source>
</reference>
<dbReference type="Proteomes" id="UP000474802">
    <property type="component" value="Unassembled WGS sequence"/>
</dbReference>
<dbReference type="EMBL" id="JAALFG010000006">
    <property type="protein sequence ID" value="NGP19333.1"/>
    <property type="molecule type" value="Genomic_DNA"/>
</dbReference>
<evidence type="ECO:0000313" key="1">
    <source>
        <dbReference type="EMBL" id="NGP19333.1"/>
    </source>
</evidence>
<sequence length="143" mass="15828">MNLLRRGLVALVLLLVVAYAGIVGYMFVNQRALQYDATGDVTALTSTLLSGAEQVTIDTGDSVVNGWYQAPRAGMPLIVYYKGNSQSFSAEHERFEQFVADGYGFLAFDYRGFPASPETFPKPTFFKTLSRPSTLPQQRTLRS</sequence>
<accession>A0A6M1SYF5</accession>
<dbReference type="Gene3D" id="3.40.50.1820">
    <property type="entry name" value="alpha/beta hydrolase"/>
    <property type="match status" value="1"/>
</dbReference>
<comment type="caution">
    <text evidence="1">The sequence shown here is derived from an EMBL/GenBank/DDBJ whole genome shotgun (WGS) entry which is preliminary data.</text>
</comment>